<dbReference type="PROSITE" id="PS50893">
    <property type="entry name" value="ABC_TRANSPORTER_2"/>
    <property type="match status" value="1"/>
</dbReference>
<keyword evidence="4" id="KW-0067">ATP-binding</keyword>
<dbReference type="GO" id="GO:0015424">
    <property type="term" value="F:ABC-type amino acid transporter activity"/>
    <property type="evidence" value="ECO:0007669"/>
    <property type="project" value="InterPro"/>
</dbReference>
<dbReference type="GO" id="GO:0016887">
    <property type="term" value="F:ATP hydrolysis activity"/>
    <property type="evidence" value="ECO:0007669"/>
    <property type="project" value="InterPro"/>
</dbReference>
<dbReference type="EMBL" id="CP002606">
    <property type="protein sequence ID" value="AEA34420.1"/>
    <property type="molecule type" value="Genomic_DNA"/>
</dbReference>
<dbReference type="FunCoup" id="F2LTP4">
    <property type="interactions" value="178"/>
</dbReference>
<evidence type="ECO:0000256" key="3">
    <source>
        <dbReference type="ARBA" id="ARBA00022741"/>
    </source>
</evidence>
<dbReference type="Pfam" id="PF00005">
    <property type="entry name" value="ABC_tran"/>
    <property type="match status" value="1"/>
</dbReference>
<evidence type="ECO:0000256" key="1">
    <source>
        <dbReference type="ARBA" id="ARBA00005417"/>
    </source>
</evidence>
<dbReference type="InterPro" id="IPR003593">
    <property type="entry name" value="AAA+_ATPase"/>
</dbReference>
<dbReference type="InterPro" id="IPR003439">
    <property type="entry name" value="ABC_transporter-like_ATP-bd"/>
</dbReference>
<keyword evidence="8" id="KW-0378">Hydrolase</keyword>
<organism evidence="8 9">
    <name type="scientific">Hippea maritima (strain ATCC 700847 / DSM 10411 / MH2)</name>
    <dbReference type="NCBI Taxonomy" id="760142"/>
    <lineage>
        <taxon>Bacteria</taxon>
        <taxon>Pseudomonadati</taxon>
        <taxon>Campylobacterota</taxon>
        <taxon>Desulfurellia</taxon>
        <taxon>Desulfurellales</taxon>
        <taxon>Hippeaceae</taxon>
        <taxon>Hippea</taxon>
    </lineage>
</organism>
<dbReference type="PROSITE" id="PS00211">
    <property type="entry name" value="ABC_TRANSPORTER_1"/>
    <property type="match status" value="1"/>
</dbReference>
<dbReference type="SUPFAM" id="SSF52540">
    <property type="entry name" value="P-loop containing nucleoside triphosphate hydrolases"/>
    <property type="match status" value="1"/>
</dbReference>
<dbReference type="InterPro" id="IPR017871">
    <property type="entry name" value="ABC_transporter-like_CS"/>
</dbReference>
<dbReference type="InParanoid" id="F2LTP4"/>
<dbReference type="FunFam" id="3.40.50.300:FF:000020">
    <property type="entry name" value="Amino acid ABC transporter ATP-binding component"/>
    <property type="match status" value="1"/>
</dbReference>
<evidence type="ECO:0000256" key="2">
    <source>
        <dbReference type="ARBA" id="ARBA00022448"/>
    </source>
</evidence>
<gene>
    <name evidence="8" type="ordered locus">Hipma_1464</name>
</gene>
<dbReference type="PANTHER" id="PTHR43166:SF4">
    <property type="entry name" value="PHOSPHONATES IMPORT ATP-BINDING PROTEIN PHNC"/>
    <property type="match status" value="1"/>
</dbReference>
<dbReference type="InterPro" id="IPR027417">
    <property type="entry name" value="P-loop_NTPase"/>
</dbReference>
<keyword evidence="9" id="KW-1185">Reference proteome</keyword>
<dbReference type="HOGENOM" id="CLU_000604_1_22_7"/>
<dbReference type="Proteomes" id="UP000008139">
    <property type="component" value="Chromosome"/>
</dbReference>
<dbReference type="KEGG" id="hmr:Hipma_1464"/>
<reference evidence="9" key="2">
    <citation type="submission" date="2011-03" db="EMBL/GenBank/DDBJ databases">
        <title>The complete genome of Hippea maritima DSM 10411.</title>
        <authorList>
            <consortium name="US DOE Joint Genome Institute (JGI-PGF)"/>
            <person name="Lucas S."/>
            <person name="Copeland A."/>
            <person name="Lapidus A."/>
            <person name="Bruce D."/>
            <person name="Goodwin L."/>
            <person name="Pitluck S."/>
            <person name="Peters L."/>
            <person name="Kyrpides N."/>
            <person name="Mavromatis K."/>
            <person name="Pagani I."/>
            <person name="Ivanova N."/>
            <person name="Mikhailova N."/>
            <person name="Lu M."/>
            <person name="Detter J.C."/>
            <person name="Tapia R."/>
            <person name="Han C."/>
            <person name="Land M."/>
            <person name="Hauser L."/>
            <person name="Markowitz V."/>
            <person name="Cheng J.-F."/>
            <person name="Hugenholtz P."/>
            <person name="Woyke T."/>
            <person name="Wu D."/>
            <person name="Spring S."/>
            <person name="Schroeder M."/>
            <person name="Brambilla E."/>
            <person name="Klenk H.-P."/>
            <person name="Eisen J.A."/>
        </authorList>
    </citation>
    <scope>NUCLEOTIDE SEQUENCE [LARGE SCALE GENOMIC DNA]</scope>
    <source>
        <strain evidence="9">ATCC 700847 / DSM 10411 / MH2</strain>
    </source>
</reference>
<dbReference type="eggNOG" id="COG1126">
    <property type="taxonomic scope" value="Bacteria"/>
</dbReference>
<sequence length="248" mass="27339">MSDTNEPIIVAEHLHKTFPNGVKALRDVSLSVNKGEVVVIIGASGSGKTTFLRTINQLETVDEGRIVVEGVEITDPKTNLTKIRADVGMVFQHFNVFPHLTVLENVMIGQILVRKRKKEEAKQIALEFLSKVGIADKKDDYPTNLSGGQQQRVAIARALAMHPKIMLFDEATSALDPEMVGGILDIMKQLAKAGMTMVVVTHEMGFAREAADRIVYMDSGKIIEIGTPDDIFTNPKSDRLKQFLSQIL</sequence>
<dbReference type="InterPro" id="IPR050086">
    <property type="entry name" value="MetN_ABC_transporter-like"/>
</dbReference>
<dbReference type="InterPro" id="IPR030679">
    <property type="entry name" value="ABC_ATPase_HisP-typ"/>
</dbReference>
<accession>F2LTP4</accession>
<dbReference type="PIRSF" id="PIRSF039085">
    <property type="entry name" value="ABC_ATPase_HisP"/>
    <property type="match status" value="1"/>
</dbReference>
<protein>
    <recommendedName>
        <fullName evidence="6">Probable ABC transporter ATP-binding protein PEB1C</fullName>
    </recommendedName>
</protein>
<evidence type="ECO:0000256" key="5">
    <source>
        <dbReference type="ARBA" id="ARBA00053419"/>
    </source>
</evidence>
<evidence type="ECO:0000256" key="4">
    <source>
        <dbReference type="ARBA" id="ARBA00022840"/>
    </source>
</evidence>
<comment type="function">
    <text evidence="5">Most probably involved, with PEB1, in a binding-protein-dependent transport system for an amino acid. Probably responsible for energy coupling to the transport system.</text>
</comment>
<evidence type="ECO:0000313" key="8">
    <source>
        <dbReference type="EMBL" id="AEA34420.1"/>
    </source>
</evidence>
<comment type="similarity">
    <text evidence="1">Belongs to the ABC transporter superfamily.</text>
</comment>
<dbReference type="SMART" id="SM00382">
    <property type="entry name" value="AAA"/>
    <property type="match status" value="1"/>
</dbReference>
<dbReference type="GO" id="GO:0005524">
    <property type="term" value="F:ATP binding"/>
    <property type="evidence" value="ECO:0007669"/>
    <property type="project" value="UniProtKB-KW"/>
</dbReference>
<dbReference type="RefSeq" id="WP_013682449.1">
    <property type="nucleotide sequence ID" value="NC_015318.1"/>
</dbReference>
<evidence type="ECO:0000256" key="6">
    <source>
        <dbReference type="ARBA" id="ARBA00071748"/>
    </source>
</evidence>
<dbReference type="STRING" id="760142.Hipma_1464"/>
<dbReference type="CDD" id="cd03262">
    <property type="entry name" value="ABC_HisP_GlnQ"/>
    <property type="match status" value="1"/>
</dbReference>
<keyword evidence="3" id="KW-0547">Nucleotide-binding</keyword>
<reference evidence="8 9" key="1">
    <citation type="journal article" date="2011" name="Stand. Genomic Sci.">
        <title>Complete genome sequence of the thermophilic sulfur-reducer Hippea maritima type strain (MH(2)).</title>
        <authorList>
            <person name="Huntemann M."/>
            <person name="Lu M."/>
            <person name="Nolan M."/>
            <person name="Lapidus A."/>
            <person name="Lucas S."/>
            <person name="Hammon N."/>
            <person name="Deshpande S."/>
            <person name="Cheng J.F."/>
            <person name="Tapia R."/>
            <person name="Han C."/>
            <person name="Goodwin L."/>
            <person name="Pitluck S."/>
            <person name="Liolios K."/>
            <person name="Pagani I."/>
            <person name="Ivanova N."/>
            <person name="Ovchinikova G."/>
            <person name="Pati A."/>
            <person name="Chen A."/>
            <person name="Palaniappan K."/>
            <person name="Land M."/>
            <person name="Hauser L."/>
            <person name="Jeffries C.D."/>
            <person name="Detter J.C."/>
            <person name="Brambilla E.M."/>
            <person name="Rohde M."/>
            <person name="Spring S."/>
            <person name="Goker M."/>
            <person name="Woyke T."/>
            <person name="Bristow J."/>
            <person name="Eisen J.A."/>
            <person name="Markowitz V."/>
            <person name="Hugenholtz P."/>
            <person name="Kyrpides N.C."/>
            <person name="Klenk H.P."/>
            <person name="Mavromatis K."/>
        </authorList>
    </citation>
    <scope>NUCLEOTIDE SEQUENCE [LARGE SCALE GENOMIC DNA]</scope>
    <source>
        <strain evidence="9">ATCC 700847 / DSM 10411 / MH2</strain>
    </source>
</reference>
<dbReference type="AlphaFoldDB" id="F2LTP4"/>
<dbReference type="Gene3D" id="3.40.50.300">
    <property type="entry name" value="P-loop containing nucleotide triphosphate hydrolases"/>
    <property type="match status" value="1"/>
</dbReference>
<feature type="domain" description="ABC transporter" evidence="7">
    <location>
        <begin position="9"/>
        <end position="244"/>
    </location>
</feature>
<proteinExistence type="inferred from homology"/>
<evidence type="ECO:0000259" key="7">
    <source>
        <dbReference type="PROSITE" id="PS50893"/>
    </source>
</evidence>
<name>F2LTP4_HIPMA</name>
<keyword evidence="2" id="KW-0813">Transport</keyword>
<dbReference type="PANTHER" id="PTHR43166">
    <property type="entry name" value="AMINO ACID IMPORT ATP-BINDING PROTEIN"/>
    <property type="match status" value="1"/>
</dbReference>
<evidence type="ECO:0000313" key="9">
    <source>
        <dbReference type="Proteomes" id="UP000008139"/>
    </source>
</evidence>